<feature type="binding site" evidence="3">
    <location>
        <begin position="238"/>
        <end position="239"/>
    </location>
    <ligand>
        <name>ATP</name>
        <dbReference type="ChEBI" id="CHEBI:30616"/>
    </ligand>
</feature>
<keyword evidence="1" id="KW-0067">ATP-binding</keyword>
<feature type="active site" evidence="2">
    <location>
        <position position="196"/>
    </location>
</feature>
<dbReference type="SUPFAM" id="SSF140931">
    <property type="entry name" value="Fic-like"/>
    <property type="match status" value="1"/>
</dbReference>
<dbReference type="AlphaFoldDB" id="A0A2A2GCG1"/>
<gene>
    <name evidence="5" type="ORF">CK503_07220</name>
</gene>
<dbReference type="InterPro" id="IPR026287">
    <property type="entry name" value="SoFic-like"/>
</dbReference>
<keyword evidence="1" id="KW-0547">Nucleotide-binding</keyword>
<dbReference type="Pfam" id="PF02661">
    <property type="entry name" value="Fic"/>
    <property type="match status" value="1"/>
</dbReference>
<keyword evidence="6" id="KW-1185">Reference proteome</keyword>
<dbReference type="Gene3D" id="1.10.3290.10">
    <property type="entry name" value="Fido-like domain"/>
    <property type="match status" value="1"/>
</dbReference>
<dbReference type="InterPro" id="IPR025758">
    <property type="entry name" value="Fic/DOC_N"/>
</dbReference>
<dbReference type="InterPro" id="IPR040198">
    <property type="entry name" value="Fido_containing"/>
</dbReference>
<organism evidence="5 6">
    <name type="scientific">Fodinibius salipaludis</name>
    <dbReference type="NCBI Taxonomy" id="2032627"/>
    <lineage>
        <taxon>Bacteria</taxon>
        <taxon>Pseudomonadati</taxon>
        <taxon>Balneolota</taxon>
        <taxon>Balneolia</taxon>
        <taxon>Balneolales</taxon>
        <taxon>Balneolaceae</taxon>
        <taxon>Fodinibius</taxon>
    </lineage>
</organism>
<accession>A0A2A2GCG1</accession>
<comment type="caution">
    <text evidence="5">The sequence shown here is derived from an EMBL/GenBank/DDBJ whole genome shotgun (WGS) entry which is preliminary data.</text>
</comment>
<dbReference type="OrthoDB" id="9814400at2"/>
<dbReference type="Pfam" id="PF13784">
    <property type="entry name" value="Fic_N"/>
    <property type="match status" value="1"/>
</dbReference>
<dbReference type="Pfam" id="PF21248">
    <property type="entry name" value="SoFic-like_C"/>
    <property type="match status" value="1"/>
</dbReference>
<feature type="domain" description="Fido" evidence="4">
    <location>
        <begin position="115"/>
        <end position="260"/>
    </location>
</feature>
<dbReference type="InterPro" id="IPR003812">
    <property type="entry name" value="Fido"/>
</dbReference>
<dbReference type="InterPro" id="IPR036597">
    <property type="entry name" value="Fido-like_dom_sf"/>
</dbReference>
<feature type="binding site" evidence="1">
    <location>
        <position position="69"/>
    </location>
    <ligand>
        <name>ATP</name>
        <dbReference type="ChEBI" id="CHEBI:30616"/>
    </ligand>
</feature>
<dbReference type="InterPro" id="IPR048770">
    <property type="entry name" value="SoFic-like_C"/>
</dbReference>
<dbReference type="PANTHER" id="PTHR13504">
    <property type="entry name" value="FIDO DOMAIN-CONTAINING PROTEIN DDB_G0283145"/>
    <property type="match status" value="1"/>
</dbReference>
<feature type="binding site" evidence="3">
    <location>
        <begin position="200"/>
        <end position="207"/>
    </location>
    <ligand>
        <name>ATP</name>
        <dbReference type="ChEBI" id="CHEBI:30616"/>
    </ligand>
</feature>
<proteinExistence type="predicted"/>
<feature type="binding site" evidence="1">
    <location>
        <begin position="201"/>
        <end position="207"/>
    </location>
    <ligand>
        <name>ATP</name>
        <dbReference type="ChEBI" id="CHEBI:30616"/>
    </ligand>
</feature>
<dbReference type="EMBL" id="NSKE01000004">
    <property type="protein sequence ID" value="PAU94577.1"/>
    <property type="molecule type" value="Genomic_DNA"/>
</dbReference>
<dbReference type="RefSeq" id="WP_095606118.1">
    <property type="nucleotide sequence ID" value="NZ_NSKE01000004.1"/>
</dbReference>
<evidence type="ECO:0000313" key="5">
    <source>
        <dbReference type="EMBL" id="PAU94577.1"/>
    </source>
</evidence>
<dbReference type="PIRSF" id="PIRSF038925">
    <property type="entry name" value="AMP-prot_trans"/>
    <property type="match status" value="1"/>
</dbReference>
<evidence type="ECO:0000256" key="3">
    <source>
        <dbReference type="PIRSR" id="PIRSR640198-2"/>
    </source>
</evidence>
<name>A0A2A2GCG1_9BACT</name>
<evidence type="ECO:0000256" key="2">
    <source>
        <dbReference type="PIRSR" id="PIRSR640198-1"/>
    </source>
</evidence>
<feature type="binding site" evidence="1">
    <location>
        <position position="238"/>
    </location>
    <ligand>
        <name>ATP</name>
        <dbReference type="ChEBI" id="CHEBI:30616"/>
    </ligand>
</feature>
<evidence type="ECO:0000259" key="4">
    <source>
        <dbReference type="PROSITE" id="PS51459"/>
    </source>
</evidence>
<protein>
    <submittedName>
        <fullName evidence="5">Addiction module protein</fullName>
    </submittedName>
</protein>
<dbReference type="PANTHER" id="PTHR13504:SF35">
    <property type="entry name" value="PROTEIN ADENYLYLTRANSFERASE SOFIC"/>
    <property type="match status" value="1"/>
</dbReference>
<dbReference type="GO" id="GO:0005524">
    <property type="term" value="F:ATP binding"/>
    <property type="evidence" value="ECO:0007669"/>
    <property type="project" value="UniProtKB-KW"/>
</dbReference>
<feature type="binding site" evidence="1">
    <location>
        <position position="196"/>
    </location>
    <ligand>
        <name>ATP</name>
        <dbReference type="ChEBI" id="CHEBI:30616"/>
    </ligand>
</feature>
<dbReference type="PROSITE" id="PS51459">
    <property type="entry name" value="FIDO"/>
    <property type="match status" value="1"/>
</dbReference>
<reference evidence="5 6" key="1">
    <citation type="submission" date="2017-08" db="EMBL/GenBank/DDBJ databases">
        <title>Aliifodinibius alkalisoli sp. nov., isolated from saline alkaline soil.</title>
        <authorList>
            <person name="Liu D."/>
            <person name="Zhang G."/>
        </authorList>
    </citation>
    <scope>NUCLEOTIDE SEQUENCE [LARGE SCALE GENOMIC DNA]</scope>
    <source>
        <strain evidence="5 6">WN023</strain>
    </source>
</reference>
<dbReference type="Proteomes" id="UP000218831">
    <property type="component" value="Unassembled WGS sequence"/>
</dbReference>
<sequence>MAHNPNKPYNDLPLLPPDTELETPAVLKSAIRANRALAELKGKAETIPNQSILINSIILQEAKASSEIENVITTNDRLYEAFAAEDRDYDPQTKEVLRYREALWKGFNALDDRPLSSNLFIDLVQTIKQTELGIRNTPGTVIANPNTKDIIYWPPEGEERIRKLLSNLENYIHDKSVKVDPLIQMAVIHYQFEAIHPFDDGNGRTGRIVNILFLVMKDLLNLPILYLSDYVIHKKGDYYRLLREVTEQNAWEPWLLFMLDAVEVTAKEAMQRINEIRTLMDEMLEKARQELPSRVYSKELIELLFEQPYCKIKFLVDRGIAQRQTAGDYLSELEKAGILKSKKVGREQLYRNTRLYELLSGE</sequence>
<evidence type="ECO:0000313" key="6">
    <source>
        <dbReference type="Proteomes" id="UP000218831"/>
    </source>
</evidence>
<evidence type="ECO:0000256" key="1">
    <source>
        <dbReference type="PIRSR" id="PIRSR038925-1"/>
    </source>
</evidence>